<dbReference type="PANTHER" id="PTHR11472:SF34">
    <property type="entry name" value="REGULATOR OF TELOMERE ELONGATION HELICASE 1"/>
    <property type="match status" value="1"/>
</dbReference>
<organism evidence="5 6">
    <name type="scientific">phage Lak_Megaphage_Sonny</name>
    <dbReference type="NCBI Taxonomy" id="3109229"/>
    <lineage>
        <taxon>Viruses</taxon>
        <taxon>Duplodnaviria</taxon>
        <taxon>Heunggongvirae</taxon>
        <taxon>Uroviricota</taxon>
        <taxon>Caudoviricetes</taxon>
        <taxon>Caudoviricetes code 15 clade</taxon>
    </lineage>
</organism>
<evidence type="ECO:0000256" key="2">
    <source>
        <dbReference type="ARBA" id="ARBA00022801"/>
    </source>
</evidence>
<keyword evidence="5" id="KW-0347">Helicase</keyword>
<evidence type="ECO:0000313" key="5">
    <source>
        <dbReference type="EMBL" id="WQJ53274.1"/>
    </source>
</evidence>
<dbReference type="EMBL" id="OR769223">
    <property type="protein sequence ID" value="WQJ53274.1"/>
    <property type="molecule type" value="Genomic_DNA"/>
</dbReference>
<dbReference type="PROSITE" id="PS51193">
    <property type="entry name" value="HELICASE_ATP_BIND_2"/>
    <property type="match status" value="1"/>
</dbReference>
<evidence type="ECO:0000313" key="6">
    <source>
        <dbReference type="Proteomes" id="UP001358193"/>
    </source>
</evidence>
<dbReference type="Pfam" id="PF13307">
    <property type="entry name" value="Helicase_C_2"/>
    <property type="match status" value="1"/>
</dbReference>
<evidence type="ECO:0000259" key="4">
    <source>
        <dbReference type="PROSITE" id="PS51193"/>
    </source>
</evidence>
<protein>
    <submittedName>
        <fullName evidence="5">DNA helicase</fullName>
    </submittedName>
</protein>
<keyword evidence="3" id="KW-0067">ATP-binding</keyword>
<feature type="domain" description="Helicase ATP-binding" evidence="4">
    <location>
        <begin position="14"/>
        <end position="275"/>
    </location>
</feature>
<dbReference type="InterPro" id="IPR006555">
    <property type="entry name" value="ATP-dep_Helicase_C"/>
</dbReference>
<dbReference type="PANTHER" id="PTHR11472">
    <property type="entry name" value="DNA REPAIR DEAD HELICASE RAD3/XP-D SUBFAMILY MEMBER"/>
    <property type="match status" value="1"/>
</dbReference>
<keyword evidence="6" id="KW-1185">Reference proteome</keyword>
<dbReference type="InterPro" id="IPR006935">
    <property type="entry name" value="Helicase/UvrB_N"/>
</dbReference>
<dbReference type="InterPro" id="IPR014013">
    <property type="entry name" value="Helic_SF1/SF2_ATP-bd_DinG/Rad3"/>
</dbReference>
<dbReference type="SUPFAM" id="SSF52540">
    <property type="entry name" value="P-loop containing nucleoside triphosphate hydrolases"/>
    <property type="match status" value="1"/>
</dbReference>
<sequence>MVSDEQIKQDVNDWVQKYLINFTFRPYQEEYIIKTLSSILNDNVRVNVIEAPTGSGKSILVMIMAGVLDKAYEKKSYILCSDLYLWNQYAESINKFGLYFGKIKGAMHNYTCDQSGEDISLAQCKLAGISYGKLFSRDWCYENGWYCAAHCEYVKERYKALKSNVTLMTYQLYFPYMCDEDLQTGDEYTSFTPRDVVFCDECHNVPALCQQYCTISFDLHKDCNRFKAYLEFCKDEQIILEGGVPFKDFDINEYMNTLLDSYEKLKNTPYNRQSELYEAISELYANMQTFAECQAALDKNYKSVSSKGKRKKLLKREYIALDMGKQIMKLYNAIKIYKVFAHNYIDYIVKTDNMVPDPMNYNQKIWPDNPVVSLKFAKEDVLVHKCILKNQPYTVMLSATVGDHCSFDDNIGTKLLDINESNMMYIPSTFDFSKSPIYYIPGNKMSQEFINVSMPVNASIINKILKSDKHICEKGIIHTGSYKNAYDLLKLLDPDVRKRIYIYGASNEKLETLDKYRRSKNGVLIGPTLTEGIDFPNDGCRFIIILKIPYPYLGDNLVKAKLSLFPRWYNSETSNNVIQGIGRGNRTPDDWSTTYILDGSFTTLYQETRLQYPKEMRDRINLITLN</sequence>
<evidence type="ECO:0000256" key="3">
    <source>
        <dbReference type="ARBA" id="ARBA00022840"/>
    </source>
</evidence>
<dbReference type="Pfam" id="PF04851">
    <property type="entry name" value="ResIII"/>
    <property type="match status" value="1"/>
</dbReference>
<dbReference type="Proteomes" id="UP001358193">
    <property type="component" value="Segment"/>
</dbReference>
<dbReference type="InterPro" id="IPR045028">
    <property type="entry name" value="DinG/Rad3-like"/>
</dbReference>
<accession>A0ABZ0Z254</accession>
<dbReference type="GO" id="GO:0004386">
    <property type="term" value="F:helicase activity"/>
    <property type="evidence" value="ECO:0007669"/>
    <property type="project" value="UniProtKB-KW"/>
</dbReference>
<evidence type="ECO:0000256" key="1">
    <source>
        <dbReference type="ARBA" id="ARBA00022741"/>
    </source>
</evidence>
<keyword evidence="1" id="KW-0547">Nucleotide-binding</keyword>
<dbReference type="InterPro" id="IPR027417">
    <property type="entry name" value="P-loop_NTPase"/>
</dbReference>
<name>A0ABZ0Z254_9CAUD</name>
<dbReference type="SMART" id="SM00491">
    <property type="entry name" value="HELICc2"/>
    <property type="match status" value="1"/>
</dbReference>
<keyword evidence="2" id="KW-0378">Hydrolase</keyword>
<reference evidence="5 6" key="1">
    <citation type="submission" date="2023-11" db="EMBL/GenBank/DDBJ databases">
        <authorList>
            <person name="Cook R."/>
            <person name="Crisci M."/>
            <person name="Pye H."/>
            <person name="Adriaenssens E."/>
            <person name="Santini J."/>
        </authorList>
    </citation>
    <scope>NUCLEOTIDE SEQUENCE [LARGE SCALE GENOMIC DNA]</scope>
    <source>
        <strain evidence="5">Lak_Megaphage_Sonny</strain>
    </source>
</reference>
<proteinExistence type="predicted"/>
<dbReference type="Gene3D" id="3.40.50.300">
    <property type="entry name" value="P-loop containing nucleotide triphosphate hydrolases"/>
    <property type="match status" value="2"/>
</dbReference>